<organism evidence="1 2">
    <name type="scientific">Lactuca virosa</name>
    <dbReference type="NCBI Taxonomy" id="75947"/>
    <lineage>
        <taxon>Eukaryota</taxon>
        <taxon>Viridiplantae</taxon>
        <taxon>Streptophyta</taxon>
        <taxon>Embryophyta</taxon>
        <taxon>Tracheophyta</taxon>
        <taxon>Spermatophyta</taxon>
        <taxon>Magnoliopsida</taxon>
        <taxon>eudicotyledons</taxon>
        <taxon>Gunneridae</taxon>
        <taxon>Pentapetalae</taxon>
        <taxon>asterids</taxon>
        <taxon>campanulids</taxon>
        <taxon>Asterales</taxon>
        <taxon>Asteraceae</taxon>
        <taxon>Cichorioideae</taxon>
        <taxon>Cichorieae</taxon>
        <taxon>Lactucinae</taxon>
        <taxon>Lactuca</taxon>
    </lineage>
</organism>
<dbReference type="EMBL" id="CAKMRJ010005406">
    <property type="protein sequence ID" value="CAH1439835.1"/>
    <property type="molecule type" value="Genomic_DNA"/>
</dbReference>
<accession>A0AAU9NPS8</accession>
<reference evidence="1 2" key="1">
    <citation type="submission" date="2022-01" db="EMBL/GenBank/DDBJ databases">
        <authorList>
            <person name="Xiong W."/>
            <person name="Schranz E."/>
        </authorList>
    </citation>
    <scope>NUCLEOTIDE SEQUENCE [LARGE SCALE GENOMIC DNA]</scope>
</reference>
<evidence type="ECO:0000313" key="1">
    <source>
        <dbReference type="EMBL" id="CAH1439835.1"/>
    </source>
</evidence>
<name>A0AAU9NPS8_9ASTR</name>
<evidence type="ECO:0000313" key="2">
    <source>
        <dbReference type="Proteomes" id="UP001157418"/>
    </source>
</evidence>
<dbReference type="AlphaFoldDB" id="A0AAU9NPS8"/>
<comment type="caution">
    <text evidence="1">The sequence shown here is derived from an EMBL/GenBank/DDBJ whole genome shotgun (WGS) entry which is preliminary data.</text>
</comment>
<keyword evidence="2" id="KW-1185">Reference proteome</keyword>
<gene>
    <name evidence="1" type="ORF">LVIROSA_LOCUS26006</name>
</gene>
<dbReference type="Proteomes" id="UP001157418">
    <property type="component" value="Unassembled WGS sequence"/>
</dbReference>
<protein>
    <submittedName>
        <fullName evidence="1">Uncharacterized protein</fullName>
    </submittedName>
</protein>
<proteinExistence type="predicted"/>
<sequence length="128" mass="14342">MFPISQPNFTYLPETQPEPKLCKLKRITRNFPLVNFVQQSNNHIAASFLNPLSISLPIWISFHRTLSFDRATLNLVDLPAAFLRVLSVGSSTFSSPKSSSPIDFSKTLKILHFTGSYFIVGHDQGSSK</sequence>